<evidence type="ECO:0000313" key="2">
    <source>
        <dbReference type="EMBL" id="KAF2239742.1"/>
    </source>
</evidence>
<dbReference type="EMBL" id="ML991772">
    <property type="protein sequence ID" value="KAF2239742.1"/>
    <property type="molecule type" value="Genomic_DNA"/>
</dbReference>
<feature type="compositionally biased region" description="Low complexity" evidence="1">
    <location>
        <begin position="370"/>
        <end position="381"/>
    </location>
</feature>
<dbReference type="AlphaFoldDB" id="A0A6A6HPH4"/>
<feature type="compositionally biased region" description="Basic and acidic residues" evidence="1">
    <location>
        <begin position="570"/>
        <end position="585"/>
    </location>
</feature>
<feature type="compositionally biased region" description="Acidic residues" evidence="1">
    <location>
        <begin position="187"/>
        <end position="196"/>
    </location>
</feature>
<sequence>MPSSPQPQRPSPVTRNSSASLQQLRSPSTGQTPPTRSAHHKPQRHVVGHGSARIGPRNPSFGKNINKLAKLTPIDAGEEKDTSRHHKRSLSGNATPSSSPRQGNVKRNASALAIAQEARAQVAAQMRKNHSSGQLQRGGSSKALAKQMKQDARLGMKRTASSQGKVPQQAKSPKSPKHPSVRFAFGNDEEQDDGWTEDSASQSPSTTRDTTRNNTRNNSMVLEPGKTENQPPDQTEAAQQRMKISQYPDGHANGLTQHRTSRPPDADAITSRLLQRHPSNNAPPQTSKVSAVGQTNDSSSPQTISQSQGSTIGGTPGSHLVSRFINGDTSTTGTPIRDSQTSLIQRLHPSPPSASSLSKNARNKSTPNLSPARPTSATSTPPSQPQQQPPTSSDSQSQTPTGGSSGGGVGSGTTSAGAAAASAATPLPSSRTQQKLWLQRASTTAEPNSLVPATLPRTGTGPAAALAGLGGGLPPFGVPHLHHHSHSHHHHHSAHHRHTSRSSAEGGGGEEAGSAAGSAGTGGGAGEDSGAPRVDPRLQRLFDTAEGQYRAVRRFRDPVGEAVGRVRGARAKDKGRGGEQRGRDEVQEICRRMWGMLDGGVED</sequence>
<feature type="compositionally biased region" description="Polar residues" evidence="1">
    <location>
        <begin position="277"/>
        <end position="310"/>
    </location>
</feature>
<dbReference type="PANTHER" id="PTHR22794">
    <property type="entry name" value="THAP DOMAIN PROTEIN 11"/>
    <property type="match status" value="1"/>
</dbReference>
<evidence type="ECO:0000256" key="1">
    <source>
        <dbReference type="SAM" id="MobiDB-lite"/>
    </source>
</evidence>
<feature type="compositionally biased region" description="Polar residues" evidence="1">
    <location>
        <begin position="90"/>
        <end position="107"/>
    </location>
</feature>
<gene>
    <name evidence="2" type="ORF">EV356DRAFT_109376</name>
</gene>
<evidence type="ECO:0000313" key="3">
    <source>
        <dbReference type="Proteomes" id="UP000800092"/>
    </source>
</evidence>
<feature type="compositionally biased region" description="Polar residues" evidence="1">
    <location>
        <begin position="159"/>
        <end position="172"/>
    </location>
</feature>
<feature type="compositionally biased region" description="Polar residues" evidence="1">
    <location>
        <begin position="359"/>
        <end position="369"/>
    </location>
</feature>
<feature type="compositionally biased region" description="Polar residues" evidence="1">
    <location>
        <begin position="227"/>
        <end position="238"/>
    </location>
</feature>
<feature type="compositionally biased region" description="Pro residues" evidence="1">
    <location>
        <begin position="1"/>
        <end position="10"/>
    </location>
</feature>
<dbReference type="OrthoDB" id="5430106at2759"/>
<feature type="compositionally biased region" description="Polar residues" evidence="1">
    <location>
        <begin position="327"/>
        <end position="344"/>
    </location>
</feature>
<organism evidence="2 3">
    <name type="scientific">Viridothelium virens</name>
    <name type="common">Speckled blister lichen</name>
    <name type="synonym">Trypethelium virens</name>
    <dbReference type="NCBI Taxonomy" id="1048519"/>
    <lineage>
        <taxon>Eukaryota</taxon>
        <taxon>Fungi</taxon>
        <taxon>Dikarya</taxon>
        <taxon>Ascomycota</taxon>
        <taxon>Pezizomycotina</taxon>
        <taxon>Dothideomycetes</taxon>
        <taxon>Dothideomycetes incertae sedis</taxon>
        <taxon>Trypetheliales</taxon>
        <taxon>Trypetheliaceae</taxon>
        <taxon>Viridothelium</taxon>
    </lineage>
</organism>
<proteinExistence type="predicted"/>
<dbReference type="GO" id="GO:0031931">
    <property type="term" value="C:TORC1 complex"/>
    <property type="evidence" value="ECO:0007669"/>
    <property type="project" value="TreeGrafter"/>
</dbReference>
<feature type="compositionally biased region" description="Polar residues" evidence="1">
    <location>
        <begin position="431"/>
        <end position="447"/>
    </location>
</feature>
<dbReference type="PANTHER" id="PTHR22794:SF2">
    <property type="entry name" value="THAP DOMAIN-CONTAINING PROTEIN 11"/>
    <property type="match status" value="1"/>
</dbReference>
<feature type="compositionally biased region" description="Basic residues" evidence="1">
    <location>
        <begin position="480"/>
        <end position="500"/>
    </location>
</feature>
<feature type="compositionally biased region" description="Low complexity" evidence="1">
    <location>
        <begin position="206"/>
        <end position="218"/>
    </location>
</feature>
<feature type="compositionally biased region" description="Low complexity" evidence="1">
    <location>
        <begin position="412"/>
        <end position="430"/>
    </location>
</feature>
<feature type="compositionally biased region" description="Low complexity" evidence="1">
    <location>
        <begin position="389"/>
        <end position="402"/>
    </location>
</feature>
<feature type="compositionally biased region" description="Basic residues" evidence="1">
    <location>
        <begin position="37"/>
        <end position="47"/>
    </location>
</feature>
<dbReference type="Proteomes" id="UP000800092">
    <property type="component" value="Unassembled WGS sequence"/>
</dbReference>
<keyword evidence="3" id="KW-1185">Reference proteome</keyword>
<accession>A0A6A6HPH4</accession>
<name>A0A6A6HPH4_VIRVR</name>
<feature type="region of interest" description="Disordered" evidence="1">
    <location>
        <begin position="1"/>
        <end position="535"/>
    </location>
</feature>
<feature type="compositionally biased region" description="Polar residues" evidence="1">
    <location>
        <begin position="13"/>
        <end position="35"/>
    </location>
</feature>
<protein>
    <submittedName>
        <fullName evidence="2">Uncharacterized protein</fullName>
    </submittedName>
</protein>
<reference evidence="2" key="1">
    <citation type="journal article" date="2020" name="Stud. Mycol.">
        <title>101 Dothideomycetes genomes: a test case for predicting lifestyles and emergence of pathogens.</title>
        <authorList>
            <person name="Haridas S."/>
            <person name="Albert R."/>
            <person name="Binder M."/>
            <person name="Bloem J."/>
            <person name="Labutti K."/>
            <person name="Salamov A."/>
            <person name="Andreopoulos B."/>
            <person name="Baker S."/>
            <person name="Barry K."/>
            <person name="Bills G."/>
            <person name="Bluhm B."/>
            <person name="Cannon C."/>
            <person name="Castanera R."/>
            <person name="Culley D."/>
            <person name="Daum C."/>
            <person name="Ezra D."/>
            <person name="Gonzalez J."/>
            <person name="Henrissat B."/>
            <person name="Kuo A."/>
            <person name="Liang C."/>
            <person name="Lipzen A."/>
            <person name="Lutzoni F."/>
            <person name="Magnuson J."/>
            <person name="Mondo S."/>
            <person name="Nolan M."/>
            <person name="Ohm R."/>
            <person name="Pangilinan J."/>
            <person name="Park H.-J."/>
            <person name="Ramirez L."/>
            <person name="Alfaro M."/>
            <person name="Sun H."/>
            <person name="Tritt A."/>
            <person name="Yoshinaga Y."/>
            <person name="Zwiers L.-H."/>
            <person name="Turgeon B."/>
            <person name="Goodwin S."/>
            <person name="Spatafora J."/>
            <person name="Crous P."/>
            <person name="Grigoriev I."/>
        </authorList>
    </citation>
    <scope>NUCLEOTIDE SEQUENCE</scope>
    <source>
        <strain evidence="2">Tuck. ex Michener</strain>
    </source>
</reference>
<feature type="compositionally biased region" description="Low complexity" evidence="1">
    <location>
        <begin position="109"/>
        <end position="125"/>
    </location>
</feature>
<dbReference type="GO" id="GO:0000329">
    <property type="term" value="C:fungal-type vacuole membrane"/>
    <property type="evidence" value="ECO:0007669"/>
    <property type="project" value="TreeGrafter"/>
</dbReference>
<feature type="region of interest" description="Disordered" evidence="1">
    <location>
        <begin position="566"/>
        <end position="585"/>
    </location>
</feature>